<dbReference type="SUPFAM" id="SSF50465">
    <property type="entry name" value="EF-Tu/eEF-1alpha/eIF2-gamma C-terminal domain"/>
    <property type="match status" value="1"/>
</dbReference>
<accession>A0A176VIM3</accession>
<name>A0A176VIM3_MARPO</name>
<organism evidence="3 4">
    <name type="scientific">Marchantia polymorpha subsp. ruderalis</name>
    <dbReference type="NCBI Taxonomy" id="1480154"/>
    <lineage>
        <taxon>Eukaryota</taxon>
        <taxon>Viridiplantae</taxon>
        <taxon>Streptophyta</taxon>
        <taxon>Embryophyta</taxon>
        <taxon>Marchantiophyta</taxon>
        <taxon>Marchantiopsida</taxon>
        <taxon>Marchantiidae</taxon>
        <taxon>Marchantiales</taxon>
        <taxon>Marchantiaceae</taxon>
        <taxon>Marchantia</taxon>
    </lineage>
</organism>
<gene>
    <name evidence="3" type="ORF">AXG93_3960s1010</name>
</gene>
<reference evidence="3" key="1">
    <citation type="submission" date="2016-03" db="EMBL/GenBank/DDBJ databases">
        <title>Mechanisms controlling the formation of the plant cell surface in tip-growing cells are functionally conserved among land plants.</title>
        <authorList>
            <person name="Honkanen S."/>
            <person name="Jones V.A."/>
            <person name="Morieri G."/>
            <person name="Champion C."/>
            <person name="Hetherington A.J."/>
            <person name="Kelly S."/>
            <person name="Saint-Marcoux D."/>
            <person name="Proust H."/>
            <person name="Prescott H."/>
            <person name="Dolan L."/>
        </authorList>
    </citation>
    <scope>NUCLEOTIDE SEQUENCE [LARGE SCALE GENOMIC DNA]</scope>
    <source>
        <tissue evidence="3">Whole gametophyte</tissue>
    </source>
</reference>
<proteinExistence type="predicted"/>
<dbReference type="Proteomes" id="UP000077202">
    <property type="component" value="Unassembled WGS sequence"/>
</dbReference>
<dbReference type="Gene3D" id="2.40.30.10">
    <property type="entry name" value="Translation factors"/>
    <property type="match status" value="1"/>
</dbReference>
<keyword evidence="1" id="KW-0547">Nucleotide-binding</keyword>
<dbReference type="GO" id="GO:0005525">
    <property type="term" value="F:GTP binding"/>
    <property type="evidence" value="ECO:0007669"/>
    <property type="project" value="UniProtKB-KW"/>
</dbReference>
<dbReference type="AlphaFoldDB" id="A0A176VIM3"/>
<keyword evidence="4" id="KW-1185">Reference proteome</keyword>
<keyword evidence="2" id="KW-0342">GTP-binding</keyword>
<sequence>MEMLHCEDACNQALKIALKVENFPEYSPLGRFAGRDMRYQVAVGVIKPVEKKDLIEAKIAKNIVAPGQSYRMIDMGKGIVRALSQTIHSLSLKAAHLNQVRTSKSTSSSLTRIHRTCEGSVNGLQSVWIFVLVKSAQEDVVKLILSP</sequence>
<evidence type="ECO:0000313" key="4">
    <source>
        <dbReference type="Proteomes" id="UP000077202"/>
    </source>
</evidence>
<evidence type="ECO:0000256" key="1">
    <source>
        <dbReference type="ARBA" id="ARBA00022741"/>
    </source>
</evidence>
<evidence type="ECO:0000256" key="2">
    <source>
        <dbReference type="ARBA" id="ARBA00023134"/>
    </source>
</evidence>
<comment type="caution">
    <text evidence="3">The sequence shown here is derived from an EMBL/GenBank/DDBJ whole genome shotgun (WGS) entry which is preliminary data.</text>
</comment>
<evidence type="ECO:0000313" key="3">
    <source>
        <dbReference type="EMBL" id="OAE20212.1"/>
    </source>
</evidence>
<protein>
    <submittedName>
        <fullName evidence="3">Uncharacterized protein</fullName>
    </submittedName>
</protein>
<dbReference type="EMBL" id="LVLJ01003657">
    <property type="protein sequence ID" value="OAE20212.1"/>
    <property type="molecule type" value="Genomic_DNA"/>
</dbReference>
<dbReference type="InterPro" id="IPR009001">
    <property type="entry name" value="Transl_elong_EF1A/Init_IF2_C"/>
</dbReference>